<dbReference type="PANTHER" id="PTHR30290">
    <property type="entry name" value="PERIPLASMIC BINDING COMPONENT OF ABC TRANSPORTER"/>
    <property type="match status" value="1"/>
</dbReference>
<dbReference type="GO" id="GO:1904680">
    <property type="term" value="F:peptide transmembrane transporter activity"/>
    <property type="evidence" value="ECO:0007669"/>
    <property type="project" value="TreeGrafter"/>
</dbReference>
<dbReference type="GO" id="GO:0015833">
    <property type="term" value="P:peptide transport"/>
    <property type="evidence" value="ECO:0007669"/>
    <property type="project" value="TreeGrafter"/>
</dbReference>
<dbReference type="InterPro" id="IPR000914">
    <property type="entry name" value="SBP_5_dom"/>
</dbReference>
<protein>
    <submittedName>
        <fullName evidence="2">ABC transporter substrate-binding protein</fullName>
    </submittedName>
</protein>
<proteinExistence type="predicted"/>
<dbReference type="PIRSF" id="PIRSF002741">
    <property type="entry name" value="MppA"/>
    <property type="match status" value="1"/>
</dbReference>
<sequence length="545" mass="60655">MDVVHKNEKEERGSLSPKSTMKKRLKKLIAAAISLLLVLGLAACGNAKDDGESTKAGQDKTTKVMNFGSTGYFAAETMDPANGWDGWYMTYDGTMETLFRLDESCSPVKFLAEDYENVDNLTWKITLRDDVTFQNGEKMTADAVKKCFERTYEVSDRAKEQIPVESIEADGQILTFHLQKENVTLINDLTDPLWSVYDSENSNFTDTLYATGPYLITDFEPFKETVVKKYEGYWGGEPKLDEAHLITINDTEALSMALQNGEIDMAVAMPTSAISTFQDNADYVVDAVTTSRGNRMYYNMDRPALKEEAVRQAISMCIDREGVAESIYNGMATPSYGIFPEFLPYGGTEGLDLTVTKYDPDGAKALLADAGWSDSNGNGTLDKDGVELELRAITFSSRKELGQFLELLQSELSGIGIKLTVDVMENTADVQASGDYDLDCETGVMVPTGNAQYFFNMMAVSGGSSNWSHYSNPKLDELAQTLEKTSDEGERTSLIRQMVQMILDDNALTIFNHQKMTNIYSKNVTGYRTHPSEYYLLDVNMDINK</sequence>
<feature type="domain" description="Solute-binding protein family 5" evidence="1">
    <location>
        <begin position="107"/>
        <end position="465"/>
    </location>
</feature>
<dbReference type="EMBL" id="CP060634">
    <property type="protein sequence ID" value="QNM05043.1"/>
    <property type="molecule type" value="Genomic_DNA"/>
</dbReference>
<dbReference type="SUPFAM" id="SSF53850">
    <property type="entry name" value="Periplasmic binding protein-like II"/>
    <property type="match status" value="1"/>
</dbReference>
<dbReference type="InterPro" id="IPR039424">
    <property type="entry name" value="SBP_5"/>
</dbReference>
<evidence type="ECO:0000313" key="2">
    <source>
        <dbReference type="EMBL" id="QNM05043.1"/>
    </source>
</evidence>
<evidence type="ECO:0000313" key="3">
    <source>
        <dbReference type="Proteomes" id="UP000515823"/>
    </source>
</evidence>
<dbReference type="AlphaFoldDB" id="A0A7G9G2L1"/>
<dbReference type="InterPro" id="IPR030678">
    <property type="entry name" value="Peptide/Ni-bd"/>
</dbReference>
<dbReference type="Pfam" id="PF00496">
    <property type="entry name" value="SBP_bac_5"/>
    <property type="match status" value="1"/>
</dbReference>
<organism evidence="2 3">
    <name type="scientific">Qiania dongpingensis</name>
    <dbReference type="NCBI Taxonomy" id="2763669"/>
    <lineage>
        <taxon>Bacteria</taxon>
        <taxon>Bacillati</taxon>
        <taxon>Bacillota</taxon>
        <taxon>Clostridia</taxon>
        <taxon>Lachnospirales</taxon>
        <taxon>Lachnospiraceae</taxon>
        <taxon>Qiania</taxon>
    </lineage>
</organism>
<dbReference type="CDD" id="cd08490">
    <property type="entry name" value="PBP2_NikA_DppA_OppA_like_3"/>
    <property type="match status" value="1"/>
</dbReference>
<dbReference type="GO" id="GO:0042597">
    <property type="term" value="C:periplasmic space"/>
    <property type="evidence" value="ECO:0007669"/>
    <property type="project" value="UniProtKB-ARBA"/>
</dbReference>
<dbReference type="Gene3D" id="3.40.190.10">
    <property type="entry name" value="Periplasmic binding protein-like II"/>
    <property type="match status" value="1"/>
</dbReference>
<name>A0A7G9G2L1_9FIRM</name>
<dbReference type="Proteomes" id="UP000515823">
    <property type="component" value="Chromosome"/>
</dbReference>
<dbReference type="RefSeq" id="WP_249301836.1">
    <property type="nucleotide sequence ID" value="NZ_CP060634.1"/>
</dbReference>
<evidence type="ECO:0000259" key="1">
    <source>
        <dbReference type="Pfam" id="PF00496"/>
    </source>
</evidence>
<dbReference type="PANTHER" id="PTHR30290:SF81">
    <property type="entry name" value="OLIGOPEPTIDE-BINDING PROTEIN OPPA"/>
    <property type="match status" value="1"/>
</dbReference>
<gene>
    <name evidence="2" type="ORF">H9Q78_11390</name>
</gene>
<accession>A0A7G9G2L1</accession>
<reference evidence="2 3" key="1">
    <citation type="submission" date="2020-08" db="EMBL/GenBank/DDBJ databases">
        <authorList>
            <person name="Liu C."/>
            <person name="Sun Q."/>
        </authorList>
    </citation>
    <scope>NUCLEOTIDE SEQUENCE [LARGE SCALE GENOMIC DNA]</scope>
    <source>
        <strain evidence="2 3">NSJ-38</strain>
    </source>
</reference>
<dbReference type="KEGG" id="qdo:H9Q78_11390"/>
<dbReference type="GO" id="GO:0043190">
    <property type="term" value="C:ATP-binding cassette (ABC) transporter complex"/>
    <property type="evidence" value="ECO:0007669"/>
    <property type="project" value="InterPro"/>
</dbReference>
<dbReference type="Gene3D" id="3.10.105.10">
    <property type="entry name" value="Dipeptide-binding Protein, Domain 3"/>
    <property type="match status" value="1"/>
</dbReference>
<keyword evidence="3" id="KW-1185">Reference proteome</keyword>